<keyword evidence="4" id="KW-0597">Phosphoprotein</keyword>
<dbReference type="GO" id="GO:0005886">
    <property type="term" value="C:plasma membrane"/>
    <property type="evidence" value="ECO:0007669"/>
    <property type="project" value="UniProtKB-SubCell"/>
</dbReference>
<dbReference type="InterPro" id="IPR036097">
    <property type="entry name" value="HisK_dim/P_sf"/>
</dbReference>
<dbReference type="InterPro" id="IPR003594">
    <property type="entry name" value="HATPase_dom"/>
</dbReference>
<dbReference type="InterPro" id="IPR050736">
    <property type="entry name" value="Sensor_HK_Regulatory"/>
</dbReference>
<keyword evidence="9" id="KW-1133">Transmembrane helix</keyword>
<feature type="transmembrane region" description="Helical" evidence="9">
    <location>
        <begin position="69"/>
        <end position="95"/>
    </location>
</feature>
<keyword evidence="9" id="KW-0812">Transmembrane</keyword>
<keyword evidence="9" id="KW-0472">Membrane</keyword>
<dbReference type="Pfam" id="PF00512">
    <property type="entry name" value="HisKA"/>
    <property type="match status" value="1"/>
</dbReference>
<dbReference type="SMART" id="SM00388">
    <property type="entry name" value="HisKA"/>
    <property type="match status" value="1"/>
</dbReference>
<dbReference type="Proteomes" id="UP000294071">
    <property type="component" value="Unassembled WGS sequence"/>
</dbReference>
<evidence type="ECO:0000256" key="5">
    <source>
        <dbReference type="ARBA" id="ARBA00022679"/>
    </source>
</evidence>
<proteinExistence type="predicted"/>
<feature type="transmembrane region" description="Helical" evidence="9">
    <location>
        <begin position="6"/>
        <end position="29"/>
    </location>
</feature>
<evidence type="ECO:0000313" key="12">
    <source>
        <dbReference type="Proteomes" id="UP000294071"/>
    </source>
</evidence>
<dbReference type="CDD" id="cd00082">
    <property type="entry name" value="HisKA"/>
    <property type="match status" value="1"/>
</dbReference>
<evidence type="ECO:0000256" key="4">
    <source>
        <dbReference type="ARBA" id="ARBA00022553"/>
    </source>
</evidence>
<dbReference type="SUPFAM" id="SSF47384">
    <property type="entry name" value="Homodimeric domain of signal transducing histidine kinase"/>
    <property type="match status" value="1"/>
</dbReference>
<dbReference type="InterPro" id="IPR003661">
    <property type="entry name" value="HisK_dim/P_dom"/>
</dbReference>
<dbReference type="Gene3D" id="3.30.565.10">
    <property type="entry name" value="Histidine kinase-like ATPase, C-terminal domain"/>
    <property type="match status" value="1"/>
</dbReference>
<dbReference type="SMART" id="SM00387">
    <property type="entry name" value="HATPase_c"/>
    <property type="match status" value="1"/>
</dbReference>
<keyword evidence="8" id="KW-0175">Coiled coil</keyword>
<gene>
    <name evidence="11" type="ORF">EUA93_05125</name>
</gene>
<dbReference type="AlphaFoldDB" id="A0A4Q2RYB0"/>
<evidence type="ECO:0000256" key="6">
    <source>
        <dbReference type="ARBA" id="ARBA00022777"/>
    </source>
</evidence>
<dbReference type="PANTHER" id="PTHR43711">
    <property type="entry name" value="TWO-COMPONENT HISTIDINE KINASE"/>
    <property type="match status" value="1"/>
</dbReference>
<dbReference type="InterPro" id="IPR005467">
    <property type="entry name" value="His_kinase_dom"/>
</dbReference>
<comment type="catalytic activity">
    <reaction evidence="1">
        <text>ATP + protein L-histidine = ADP + protein N-phospho-L-histidine.</text>
        <dbReference type="EC" id="2.7.13.3"/>
    </reaction>
</comment>
<evidence type="ECO:0000256" key="3">
    <source>
        <dbReference type="ARBA" id="ARBA00012438"/>
    </source>
</evidence>
<dbReference type="Pfam" id="PF02518">
    <property type="entry name" value="HATPase_c"/>
    <property type="match status" value="1"/>
</dbReference>
<dbReference type="GO" id="GO:0000155">
    <property type="term" value="F:phosphorelay sensor kinase activity"/>
    <property type="evidence" value="ECO:0007669"/>
    <property type="project" value="InterPro"/>
</dbReference>
<keyword evidence="6 11" id="KW-0418">Kinase</keyword>
<feature type="domain" description="Histidine kinase" evidence="10">
    <location>
        <begin position="156"/>
        <end position="381"/>
    </location>
</feature>
<dbReference type="PANTHER" id="PTHR43711:SF1">
    <property type="entry name" value="HISTIDINE KINASE 1"/>
    <property type="match status" value="1"/>
</dbReference>
<comment type="subcellular location">
    <subcellularLocation>
        <location evidence="2">Cell membrane</location>
    </subcellularLocation>
</comment>
<evidence type="ECO:0000313" key="11">
    <source>
        <dbReference type="EMBL" id="RYB93796.1"/>
    </source>
</evidence>
<dbReference type="OrthoDB" id="9806130at2"/>
<feature type="transmembrane region" description="Helical" evidence="9">
    <location>
        <begin position="36"/>
        <end position="57"/>
    </location>
</feature>
<dbReference type="PRINTS" id="PR00344">
    <property type="entry name" value="BCTRLSENSOR"/>
</dbReference>
<dbReference type="Gene3D" id="1.10.287.130">
    <property type="match status" value="1"/>
</dbReference>
<accession>A0A4Q2RYB0</accession>
<name>A0A4Q2RYB0_9ACTN</name>
<evidence type="ECO:0000256" key="1">
    <source>
        <dbReference type="ARBA" id="ARBA00000085"/>
    </source>
</evidence>
<protein>
    <recommendedName>
        <fullName evidence="3">histidine kinase</fullName>
        <ecNumber evidence="3">2.7.13.3</ecNumber>
    </recommendedName>
</protein>
<dbReference type="InterPro" id="IPR004358">
    <property type="entry name" value="Sig_transdc_His_kin-like_C"/>
</dbReference>
<organism evidence="11 12">
    <name type="scientific">Nocardioides oleivorans</name>
    <dbReference type="NCBI Taxonomy" id="273676"/>
    <lineage>
        <taxon>Bacteria</taxon>
        <taxon>Bacillati</taxon>
        <taxon>Actinomycetota</taxon>
        <taxon>Actinomycetes</taxon>
        <taxon>Propionibacteriales</taxon>
        <taxon>Nocardioidaceae</taxon>
        <taxon>Nocardioides</taxon>
    </lineage>
</organism>
<dbReference type="RefSeq" id="WP_129399154.1">
    <property type="nucleotide sequence ID" value="NZ_SDWT01000001.1"/>
</dbReference>
<evidence type="ECO:0000256" key="8">
    <source>
        <dbReference type="SAM" id="Coils"/>
    </source>
</evidence>
<evidence type="ECO:0000256" key="9">
    <source>
        <dbReference type="SAM" id="Phobius"/>
    </source>
</evidence>
<keyword evidence="12" id="KW-1185">Reference proteome</keyword>
<dbReference type="PROSITE" id="PS50109">
    <property type="entry name" value="HIS_KIN"/>
    <property type="match status" value="1"/>
</dbReference>
<evidence type="ECO:0000256" key="7">
    <source>
        <dbReference type="ARBA" id="ARBA00023012"/>
    </source>
</evidence>
<dbReference type="SUPFAM" id="SSF55874">
    <property type="entry name" value="ATPase domain of HSP90 chaperone/DNA topoisomerase II/histidine kinase"/>
    <property type="match status" value="1"/>
</dbReference>
<sequence>MSDLTEIWVVAIGSGLVVGLLGLLVGWALRHRSLRWQLALVAVVTTLTVLLGVQAISRRMLISSHDRSVVLIVTSAAAVVSLVAAMVLSTALVRWSRSLREDVRRVGAGGAVAAERRGPAEFQELSAELSAAHEKLAAAREREHRLEESRRELVSWVSHDLRTPLAGIRVMAEALEDSIATDPARYHRQIRGEVDRMVTMVDDLFELSRIHAGQLVVETQPVVLGDLVSEALAAADPVARARRVTLGGEVTHGLQVAADPAGLSRVLANLIVNGIRHTPADGTVHVSAAPVDGGVELVVTDGCSGIPDESRDRIFDVGYRGTSARTPESPLQDVHTSRAGLGLAIVKGIVEAHHGQVVVENVGSAASPAPGCRFRVVLPAG</sequence>
<dbReference type="EC" id="2.7.13.3" evidence="3"/>
<comment type="caution">
    <text evidence="11">The sequence shown here is derived from an EMBL/GenBank/DDBJ whole genome shotgun (WGS) entry which is preliminary data.</text>
</comment>
<dbReference type="CDD" id="cd00075">
    <property type="entry name" value="HATPase"/>
    <property type="match status" value="1"/>
</dbReference>
<dbReference type="EMBL" id="SDWT01000001">
    <property type="protein sequence ID" value="RYB93796.1"/>
    <property type="molecule type" value="Genomic_DNA"/>
</dbReference>
<reference evidence="11 12" key="1">
    <citation type="submission" date="2019-01" db="EMBL/GenBank/DDBJ databases">
        <title>Novel species of Nocardioides.</title>
        <authorList>
            <person name="Liu Q."/>
            <person name="Xin Y.-H."/>
        </authorList>
    </citation>
    <scope>NUCLEOTIDE SEQUENCE [LARGE SCALE GENOMIC DNA]</scope>
    <source>
        <strain evidence="11 12">CGMCC 4.6882</strain>
    </source>
</reference>
<keyword evidence="5" id="KW-0808">Transferase</keyword>
<evidence type="ECO:0000256" key="2">
    <source>
        <dbReference type="ARBA" id="ARBA00004236"/>
    </source>
</evidence>
<dbReference type="InterPro" id="IPR036890">
    <property type="entry name" value="HATPase_C_sf"/>
</dbReference>
<feature type="coiled-coil region" evidence="8">
    <location>
        <begin position="122"/>
        <end position="149"/>
    </location>
</feature>
<keyword evidence="7" id="KW-0902">Two-component regulatory system</keyword>
<evidence type="ECO:0000259" key="10">
    <source>
        <dbReference type="PROSITE" id="PS50109"/>
    </source>
</evidence>